<dbReference type="SUPFAM" id="SSF51215">
    <property type="entry name" value="Regulatory protein AraC"/>
    <property type="match status" value="1"/>
</dbReference>
<keyword evidence="6" id="KW-1185">Reference proteome</keyword>
<evidence type="ECO:0000313" key="5">
    <source>
        <dbReference type="EMBL" id="SHG38564.1"/>
    </source>
</evidence>
<gene>
    <name evidence="5" type="ORF">SAMN05444362_12313</name>
</gene>
<evidence type="ECO:0000256" key="2">
    <source>
        <dbReference type="ARBA" id="ARBA00023125"/>
    </source>
</evidence>
<dbReference type="InterPro" id="IPR018060">
    <property type="entry name" value="HTH_AraC"/>
</dbReference>
<dbReference type="PANTHER" id="PTHR43280">
    <property type="entry name" value="ARAC-FAMILY TRANSCRIPTIONAL REGULATOR"/>
    <property type="match status" value="1"/>
</dbReference>
<dbReference type="GO" id="GO:0043565">
    <property type="term" value="F:sequence-specific DNA binding"/>
    <property type="evidence" value="ECO:0007669"/>
    <property type="project" value="InterPro"/>
</dbReference>
<feature type="domain" description="HTH araC/xylS-type" evidence="4">
    <location>
        <begin position="163"/>
        <end position="261"/>
    </location>
</feature>
<dbReference type="EMBL" id="FQUC01000023">
    <property type="protein sequence ID" value="SHG38564.1"/>
    <property type="molecule type" value="Genomic_DNA"/>
</dbReference>
<sequence length="269" mass="32028">MDLKHLYLNPETYNSDWFEILFFRKGKGSLILNQKKIEIKDNTIVFISKFQRREWKLESEGQDFSFLFFQEDFLNDFFADKLFTYKLLYFYQLDYPLALTVTDDEIAKITQALAEIKTELKHSKFDSEHIIRSLLYYLLLKLNRQYAQEYHIPLEKPNNNYAYQYRKLLDMHVCAKQRIEDYTSMLGISRITLNKAIQAQFNVTASHLLKQRLLFEIKNELIYSDLTIAQIADKLNFSEPNHLMRFFKTQTGITTSEFISDYQNGTSST</sequence>
<dbReference type="OrthoDB" id="9793451at2"/>
<dbReference type="Pfam" id="PF12833">
    <property type="entry name" value="HTH_18"/>
    <property type="match status" value="1"/>
</dbReference>
<dbReference type="Proteomes" id="UP000184480">
    <property type="component" value="Unassembled WGS sequence"/>
</dbReference>
<dbReference type="GO" id="GO:0003700">
    <property type="term" value="F:DNA-binding transcription factor activity"/>
    <property type="evidence" value="ECO:0007669"/>
    <property type="project" value="InterPro"/>
</dbReference>
<evidence type="ECO:0000259" key="4">
    <source>
        <dbReference type="PROSITE" id="PS01124"/>
    </source>
</evidence>
<dbReference type="PANTHER" id="PTHR43280:SF32">
    <property type="entry name" value="TRANSCRIPTIONAL REGULATORY PROTEIN"/>
    <property type="match status" value="1"/>
</dbReference>
<dbReference type="SMART" id="SM00342">
    <property type="entry name" value="HTH_ARAC"/>
    <property type="match status" value="1"/>
</dbReference>
<protein>
    <submittedName>
        <fullName evidence="5">AraC family transcriptional regulator, transcriptional activator of pobA</fullName>
    </submittedName>
</protein>
<proteinExistence type="predicted"/>
<evidence type="ECO:0000313" key="6">
    <source>
        <dbReference type="Proteomes" id="UP000184480"/>
    </source>
</evidence>
<dbReference type="PROSITE" id="PS01124">
    <property type="entry name" value="HTH_ARAC_FAMILY_2"/>
    <property type="match status" value="1"/>
</dbReference>
<dbReference type="AlphaFoldDB" id="A0A1M5JDB5"/>
<dbReference type="Gene3D" id="1.10.10.60">
    <property type="entry name" value="Homeodomain-like"/>
    <property type="match status" value="1"/>
</dbReference>
<reference evidence="6" key="1">
    <citation type="submission" date="2016-11" db="EMBL/GenBank/DDBJ databases">
        <authorList>
            <person name="Varghese N."/>
            <person name="Submissions S."/>
        </authorList>
    </citation>
    <scope>NUCLEOTIDE SEQUENCE [LARGE SCALE GENOMIC DNA]</scope>
    <source>
        <strain evidence="6">DSM 27370</strain>
    </source>
</reference>
<name>A0A1M5JDB5_9BACT</name>
<keyword evidence="1" id="KW-0805">Transcription regulation</keyword>
<dbReference type="SUPFAM" id="SSF46689">
    <property type="entry name" value="Homeodomain-like"/>
    <property type="match status" value="1"/>
</dbReference>
<evidence type="ECO:0000256" key="3">
    <source>
        <dbReference type="ARBA" id="ARBA00023163"/>
    </source>
</evidence>
<dbReference type="InterPro" id="IPR037923">
    <property type="entry name" value="HTH-like"/>
</dbReference>
<dbReference type="STRING" id="1346286.SAMN05444362_12313"/>
<keyword evidence="3" id="KW-0804">Transcription</keyword>
<organism evidence="5 6">
    <name type="scientific">Dysgonomonas macrotermitis</name>
    <dbReference type="NCBI Taxonomy" id="1346286"/>
    <lineage>
        <taxon>Bacteria</taxon>
        <taxon>Pseudomonadati</taxon>
        <taxon>Bacteroidota</taxon>
        <taxon>Bacteroidia</taxon>
        <taxon>Bacteroidales</taxon>
        <taxon>Dysgonomonadaceae</taxon>
        <taxon>Dysgonomonas</taxon>
    </lineage>
</organism>
<keyword evidence="2" id="KW-0238">DNA-binding</keyword>
<dbReference type="InterPro" id="IPR009057">
    <property type="entry name" value="Homeodomain-like_sf"/>
</dbReference>
<accession>A0A1M5JDB5</accession>
<evidence type="ECO:0000256" key="1">
    <source>
        <dbReference type="ARBA" id="ARBA00023015"/>
    </source>
</evidence>